<dbReference type="Gene3D" id="3.90.550.10">
    <property type="entry name" value="Spore Coat Polysaccharide Biosynthesis Protein SpsA, Chain A"/>
    <property type="match status" value="1"/>
</dbReference>
<protein>
    <recommendedName>
        <fullName evidence="3">Nucleotidyl transferase domain-containing protein</fullName>
    </recommendedName>
</protein>
<evidence type="ECO:0008006" key="3">
    <source>
        <dbReference type="Google" id="ProtNLM"/>
    </source>
</evidence>
<dbReference type="PIRSF" id="PIRSF028162">
    <property type="entry name" value="BcbE_prd"/>
    <property type="match status" value="1"/>
</dbReference>
<gene>
    <name evidence="1" type="ORF">DKK79_04320</name>
</gene>
<dbReference type="CDD" id="cd04183">
    <property type="entry name" value="GT2_BcE_like"/>
    <property type="match status" value="1"/>
</dbReference>
<evidence type="ECO:0000313" key="1">
    <source>
        <dbReference type="EMBL" id="PXZ05896.1"/>
    </source>
</evidence>
<proteinExistence type="predicted"/>
<dbReference type="AlphaFoldDB" id="A0A2V4E4U6"/>
<sequence length="244" mass="28345">MQIIFLMGGQNFEKNREQYPLYLTEINEKLIIEKQIDYCRGLNPRKFLFCIKDEDIKNFQVDSVIKQLVPDSEIIIINDKTMGAVCTALLGIEYINNEEELILLAVDDFIEVSSENILNFFRENKSDAGVVSFNSVHPRYSFAKLDENDLVIEVSEKKPISKNALVSFYYYKRGADFVECAKNVIRKDNLINGAFYLSQTLNEMILKQKKVSIYKLTNEKFHSLKTEMQLAQYITELMDVKESK</sequence>
<dbReference type="SUPFAM" id="SSF53448">
    <property type="entry name" value="Nucleotide-diphospho-sugar transferases"/>
    <property type="match status" value="1"/>
</dbReference>
<evidence type="ECO:0000313" key="2">
    <source>
        <dbReference type="Proteomes" id="UP000247483"/>
    </source>
</evidence>
<dbReference type="RefSeq" id="WP_110422986.1">
    <property type="nucleotide sequence ID" value="NZ_QGLP01000004.1"/>
</dbReference>
<dbReference type="InterPro" id="IPR016873">
    <property type="entry name" value="Caps_polysacc_synth_BcbE_prd"/>
</dbReference>
<reference evidence="1 2" key="1">
    <citation type="submission" date="2018-05" db="EMBL/GenBank/DDBJ databases">
        <title>Reference genomes for bee gut microbiota database.</title>
        <authorList>
            <person name="Ellegaard K.M."/>
        </authorList>
    </citation>
    <scope>NUCLEOTIDE SEQUENCE [LARGE SCALE GENOMIC DNA]</scope>
    <source>
        <strain evidence="1 2">ESL0177</strain>
    </source>
</reference>
<dbReference type="Proteomes" id="UP000247483">
    <property type="component" value="Unassembled WGS sequence"/>
</dbReference>
<comment type="caution">
    <text evidence="1">The sequence shown here is derived from an EMBL/GenBank/DDBJ whole genome shotgun (WGS) entry which is preliminary data.</text>
</comment>
<name>A0A2V4E4U6_9GAMM</name>
<accession>A0A2V4E4U6</accession>
<organism evidence="1 2">
    <name type="scientific">Gilliamella apicola</name>
    <dbReference type="NCBI Taxonomy" id="1196095"/>
    <lineage>
        <taxon>Bacteria</taxon>
        <taxon>Pseudomonadati</taxon>
        <taxon>Pseudomonadota</taxon>
        <taxon>Gammaproteobacteria</taxon>
        <taxon>Orbales</taxon>
        <taxon>Orbaceae</taxon>
        <taxon>Gilliamella</taxon>
    </lineage>
</organism>
<dbReference type="InterPro" id="IPR029044">
    <property type="entry name" value="Nucleotide-diphossugar_trans"/>
</dbReference>
<dbReference type="EMBL" id="QGLP01000004">
    <property type="protein sequence ID" value="PXZ05896.1"/>
    <property type="molecule type" value="Genomic_DNA"/>
</dbReference>